<proteinExistence type="predicted"/>
<dbReference type="KEGG" id="mah:MEALZ_1596"/>
<accession>G4SZE6</accession>
<name>G4SZE6_META2</name>
<dbReference type="AlphaFoldDB" id="G4SZE6"/>
<reference evidence="2" key="1">
    <citation type="journal article" date="2012" name="J. Bacteriol.">
        <title>Genome sequence of the haloalkaliphilic methanotrophic bacterium Methylomicrobium alcaliphilum 20Z.</title>
        <authorList>
            <person name="Vuilleumier S."/>
            <person name="Khmelenina V.N."/>
            <person name="Bringel F."/>
            <person name="Reshetnikov A.S."/>
            <person name="Lajus A."/>
            <person name="Mangenot S."/>
            <person name="Rouy Z."/>
            <person name="Op den Camp H.J."/>
            <person name="Jetten M.S."/>
            <person name="Dispirito A.A."/>
            <person name="Dunfield P."/>
            <person name="Klotz M.G."/>
            <person name="Semrau J.D."/>
            <person name="Stein L.Y."/>
            <person name="Barbe V."/>
            <person name="Medigue C."/>
            <person name="Trotsenko Y.A."/>
            <person name="Kalyuzhnaya M.G."/>
        </authorList>
    </citation>
    <scope>NUCLEOTIDE SEQUENCE [LARGE SCALE GENOMIC DNA]</scope>
    <source>
        <strain evidence="2">DSM 19304 / NCIMB 14124 / VKM B-2133 / 20Z</strain>
    </source>
</reference>
<dbReference type="STRING" id="1091494.MEALZ_1596"/>
<sequence>MIDQALNKAFQVDLAHSEEKNIPYTVRKKRQEFFKHKSQKSGKIITD</sequence>
<gene>
    <name evidence="1" type="ordered locus">MEALZ_1596</name>
</gene>
<dbReference type="HOGENOM" id="CLU_3170086_0_0_6"/>
<organism evidence="1 2">
    <name type="scientific">Methylotuvimicrobium alcaliphilum (strain DSM 19304 / NCIMB 14124 / VKM B-2133 / 20Z)</name>
    <name type="common">Methylomicrobium alcaliphilum</name>
    <dbReference type="NCBI Taxonomy" id="1091494"/>
    <lineage>
        <taxon>Bacteria</taxon>
        <taxon>Pseudomonadati</taxon>
        <taxon>Pseudomonadota</taxon>
        <taxon>Gammaproteobacteria</taxon>
        <taxon>Methylococcales</taxon>
        <taxon>Methylococcaceae</taxon>
        <taxon>Methylotuvimicrobium</taxon>
    </lineage>
</organism>
<protein>
    <submittedName>
        <fullName evidence="1">Uncharacterized protein</fullName>
    </submittedName>
</protein>
<evidence type="ECO:0000313" key="1">
    <source>
        <dbReference type="EMBL" id="CCE23283.1"/>
    </source>
</evidence>
<keyword evidence="2" id="KW-1185">Reference proteome</keyword>
<dbReference type="EMBL" id="FO082060">
    <property type="protein sequence ID" value="CCE23283.1"/>
    <property type="molecule type" value="Genomic_DNA"/>
</dbReference>
<evidence type="ECO:0000313" key="2">
    <source>
        <dbReference type="Proteomes" id="UP000008315"/>
    </source>
</evidence>
<dbReference type="Proteomes" id="UP000008315">
    <property type="component" value="Chromosome"/>
</dbReference>